<dbReference type="InterPro" id="IPR050625">
    <property type="entry name" value="ParA/MinD_ATPase"/>
</dbReference>
<keyword evidence="5" id="KW-0969">Cilium</keyword>
<feature type="binding site" evidence="3">
    <location>
        <begin position="32"/>
        <end position="39"/>
    </location>
    <ligand>
        <name>ATP</name>
        <dbReference type="ChEBI" id="CHEBI:30616"/>
    </ligand>
</feature>
<dbReference type="AlphaFoldDB" id="H1XQ14"/>
<dbReference type="GO" id="GO:0016887">
    <property type="term" value="F:ATP hydrolysis activity"/>
    <property type="evidence" value="ECO:0007669"/>
    <property type="project" value="TreeGrafter"/>
</dbReference>
<dbReference type="Proteomes" id="UP000004671">
    <property type="component" value="Chromosome"/>
</dbReference>
<dbReference type="GO" id="GO:0051782">
    <property type="term" value="P:negative regulation of cell division"/>
    <property type="evidence" value="ECO:0007669"/>
    <property type="project" value="TreeGrafter"/>
</dbReference>
<dbReference type="GO" id="GO:0009898">
    <property type="term" value="C:cytoplasmic side of plasma membrane"/>
    <property type="evidence" value="ECO:0007669"/>
    <property type="project" value="TreeGrafter"/>
</dbReference>
<dbReference type="EMBL" id="CP018099">
    <property type="protein sequence ID" value="APF18240.1"/>
    <property type="molecule type" value="Genomic_DNA"/>
</dbReference>
<dbReference type="HOGENOM" id="CLU_037612_0_0_0"/>
<evidence type="ECO:0000313" key="5">
    <source>
        <dbReference type="EMBL" id="APF18240.1"/>
    </source>
</evidence>
<dbReference type="PIRSF" id="PIRSF003092">
    <property type="entry name" value="MinD"/>
    <property type="match status" value="1"/>
</dbReference>
<evidence type="ECO:0000259" key="4">
    <source>
        <dbReference type="Pfam" id="PF13614"/>
    </source>
</evidence>
<dbReference type="STRING" id="880073.Cabys_1491"/>
<keyword evidence="7" id="KW-1185">Reference proteome</keyword>
<protein>
    <submittedName>
        <fullName evidence="6">Cobyrinic acid ac-diamide synthase</fullName>
    </submittedName>
    <submittedName>
        <fullName evidence="5">Flagellar biosynthesis protein FlhG</fullName>
    </submittedName>
</protein>
<keyword evidence="5" id="KW-0282">Flagellum</keyword>
<accession>H1XQ14</accession>
<dbReference type="Proteomes" id="UP000183868">
    <property type="component" value="Chromosome"/>
</dbReference>
<dbReference type="InterPro" id="IPR025669">
    <property type="entry name" value="AAA_dom"/>
</dbReference>
<dbReference type="Pfam" id="PF13614">
    <property type="entry name" value="AAA_31"/>
    <property type="match status" value="1"/>
</dbReference>
<evidence type="ECO:0000313" key="6">
    <source>
        <dbReference type="EMBL" id="EHO42265.1"/>
    </source>
</evidence>
<dbReference type="FunCoup" id="H1XQ14">
    <property type="interactions" value="507"/>
</dbReference>
<dbReference type="InterPro" id="IPR025501">
    <property type="entry name" value="MinD_FleN"/>
</dbReference>
<dbReference type="Gene3D" id="3.40.50.300">
    <property type="entry name" value="P-loop containing nucleotide triphosphate hydrolases"/>
    <property type="match status" value="1"/>
</dbReference>
<dbReference type="GO" id="GO:0005829">
    <property type="term" value="C:cytosol"/>
    <property type="evidence" value="ECO:0007669"/>
    <property type="project" value="TreeGrafter"/>
</dbReference>
<dbReference type="eggNOG" id="COG0455">
    <property type="taxonomic scope" value="Bacteria"/>
</dbReference>
<dbReference type="InterPro" id="IPR027417">
    <property type="entry name" value="P-loop_NTPase"/>
</dbReference>
<dbReference type="SUPFAM" id="SSF52540">
    <property type="entry name" value="P-loop containing nucleoside triphosphate hydrolases"/>
    <property type="match status" value="1"/>
</dbReference>
<gene>
    <name evidence="5" type="primary">flhG</name>
    <name evidence="5" type="ORF">Cabys_1491</name>
    <name evidence="6" type="ORF">Calab_2655</name>
</gene>
<evidence type="ECO:0000313" key="8">
    <source>
        <dbReference type="Proteomes" id="UP000183868"/>
    </source>
</evidence>
<name>H1XQ14_CALAY</name>
<reference evidence="5 8" key="2">
    <citation type="submission" date="2016-11" db="EMBL/GenBank/DDBJ databases">
        <title>Genomic analysis of Caldithrix abyssi and proposal of a novel bacterial phylum Caldithrichaeota.</title>
        <authorList>
            <person name="Kublanov I."/>
            <person name="Sigalova O."/>
            <person name="Gavrilov S."/>
            <person name="Lebedinsky A."/>
            <person name="Ivanova N."/>
            <person name="Daum C."/>
            <person name="Reddy T."/>
            <person name="Klenk H.P."/>
            <person name="Goker M."/>
            <person name="Reva O."/>
            <person name="Miroshnichenko M."/>
            <person name="Kyprides N."/>
            <person name="Woyke T."/>
            <person name="Gelfand M."/>
        </authorList>
    </citation>
    <scope>NUCLEOTIDE SEQUENCE [LARGE SCALE GENOMIC DNA]</scope>
    <source>
        <strain evidence="5 8">LF13</strain>
    </source>
</reference>
<dbReference type="EMBL" id="CM001402">
    <property type="protein sequence ID" value="EHO42265.1"/>
    <property type="molecule type" value="Genomic_DNA"/>
</dbReference>
<keyword evidence="1 3" id="KW-0547">Nucleotide-binding</keyword>
<reference evidence="6 7" key="1">
    <citation type="submission" date="2011-09" db="EMBL/GenBank/DDBJ databases">
        <title>The permanent draft genome of Caldithrix abyssi DSM 13497.</title>
        <authorList>
            <consortium name="US DOE Joint Genome Institute (JGI-PGF)"/>
            <person name="Lucas S."/>
            <person name="Han J."/>
            <person name="Lapidus A."/>
            <person name="Bruce D."/>
            <person name="Goodwin L."/>
            <person name="Pitluck S."/>
            <person name="Peters L."/>
            <person name="Kyrpides N."/>
            <person name="Mavromatis K."/>
            <person name="Ivanova N."/>
            <person name="Mikhailova N."/>
            <person name="Chertkov O."/>
            <person name="Detter J.C."/>
            <person name="Tapia R."/>
            <person name="Han C."/>
            <person name="Land M."/>
            <person name="Hauser L."/>
            <person name="Markowitz V."/>
            <person name="Cheng J.-F."/>
            <person name="Hugenholtz P."/>
            <person name="Woyke T."/>
            <person name="Wu D."/>
            <person name="Spring S."/>
            <person name="Brambilla E."/>
            <person name="Klenk H.-P."/>
            <person name="Eisen J.A."/>
        </authorList>
    </citation>
    <scope>NUCLEOTIDE SEQUENCE [LARGE SCALE GENOMIC DNA]</scope>
    <source>
        <strain evidence="6 7">DSM 13497</strain>
    </source>
</reference>
<evidence type="ECO:0000256" key="3">
    <source>
        <dbReference type="PIRSR" id="PIRSR003092-1"/>
    </source>
</evidence>
<dbReference type="PaxDb" id="880073-Calab_2655"/>
<sequence length="293" mass="32282" precursor="true">MNAKTTSTYGTTINIKNSGSKKSEIIAITSGKGGVGKTTIAVNMAIAMQKLRKRVLIIDADLHLGNVDLNLGMRTDKSIADVVRNDLPLNKAIVSTPVKVDLLPASSASIDLIESEPAVLEKLAEKFKRFESYYDYIIIDTGAGIAMNVLSFLFGADKICVVITPDPASITDAYAVIKVVKTVNKDIPIFLIGNMVNHADEGDILYKKMNLMAHKFLNNQIYYGGSLLKDELVARSVKRQKPFVLDHPSGMASNGVRAMIRRIMQASINNGFYNKNIFERVLETKNTQLEWNL</sequence>
<dbReference type="KEGG" id="caby:Cabys_1491"/>
<keyword evidence="2 3" id="KW-0067">ATP-binding</keyword>
<dbReference type="PANTHER" id="PTHR43384">
    <property type="entry name" value="SEPTUM SITE-DETERMINING PROTEIN MIND HOMOLOG, CHLOROPLASTIC-RELATED"/>
    <property type="match status" value="1"/>
</dbReference>
<dbReference type="OrthoDB" id="9816297at2"/>
<keyword evidence="5" id="KW-0966">Cell projection</keyword>
<evidence type="ECO:0000256" key="1">
    <source>
        <dbReference type="ARBA" id="ARBA00022741"/>
    </source>
</evidence>
<dbReference type="PANTHER" id="PTHR43384:SF4">
    <property type="entry name" value="CELLULOSE BIOSYNTHESIS PROTEIN BCSQ-RELATED"/>
    <property type="match status" value="1"/>
</dbReference>
<organism evidence="6 7">
    <name type="scientific">Caldithrix abyssi DSM 13497</name>
    <dbReference type="NCBI Taxonomy" id="880073"/>
    <lineage>
        <taxon>Bacteria</taxon>
        <taxon>Pseudomonadati</taxon>
        <taxon>Calditrichota</taxon>
        <taxon>Calditrichia</taxon>
        <taxon>Calditrichales</taxon>
        <taxon>Calditrichaceae</taxon>
        <taxon>Caldithrix</taxon>
    </lineage>
</organism>
<dbReference type="GO" id="GO:0005524">
    <property type="term" value="F:ATP binding"/>
    <property type="evidence" value="ECO:0007669"/>
    <property type="project" value="UniProtKB-KW"/>
</dbReference>
<dbReference type="RefSeq" id="WP_006929551.1">
    <property type="nucleotide sequence ID" value="NZ_CM001402.1"/>
</dbReference>
<proteinExistence type="predicted"/>
<evidence type="ECO:0000256" key="2">
    <source>
        <dbReference type="ARBA" id="ARBA00022840"/>
    </source>
</evidence>
<dbReference type="InParanoid" id="H1XQ14"/>
<evidence type="ECO:0000313" key="7">
    <source>
        <dbReference type="Proteomes" id="UP000004671"/>
    </source>
</evidence>
<feature type="domain" description="AAA" evidence="4">
    <location>
        <begin position="24"/>
        <end position="186"/>
    </location>
</feature>